<dbReference type="SUPFAM" id="SSF51556">
    <property type="entry name" value="Metallo-dependent hydrolases"/>
    <property type="match status" value="1"/>
</dbReference>
<accession>A0A1G5KAA5</accession>
<dbReference type="GO" id="GO:0016812">
    <property type="term" value="F:hydrolase activity, acting on carbon-nitrogen (but not peptide) bonds, in cyclic amides"/>
    <property type="evidence" value="ECO:0007669"/>
    <property type="project" value="TreeGrafter"/>
</dbReference>
<reference evidence="2 3" key="1">
    <citation type="submission" date="2016-10" db="EMBL/GenBank/DDBJ databases">
        <authorList>
            <person name="de Groot N.N."/>
        </authorList>
    </citation>
    <scope>NUCLEOTIDE SEQUENCE [LARGE SCALE GENOMIC DNA]</scope>
    <source>
        <strain evidence="2 3">DSM 18978</strain>
    </source>
</reference>
<dbReference type="Pfam" id="PF07969">
    <property type="entry name" value="Amidohydro_3"/>
    <property type="match status" value="2"/>
</dbReference>
<gene>
    <name evidence="2" type="ORF">SAMN03080606_03364</name>
</gene>
<feature type="domain" description="Amidohydrolase 3" evidence="1">
    <location>
        <begin position="43"/>
        <end position="163"/>
    </location>
</feature>
<dbReference type="SUPFAM" id="SSF51338">
    <property type="entry name" value="Composite domain of metallo-dependent hydrolases"/>
    <property type="match status" value="1"/>
</dbReference>
<proteinExistence type="predicted"/>
<dbReference type="Gene3D" id="3.30.1490.130">
    <property type="entry name" value="D-aminoacylase. Domain 3"/>
    <property type="match status" value="1"/>
</dbReference>
<name>A0A1G5KAA5_9FIRM</name>
<dbReference type="AlphaFoldDB" id="A0A1G5KAA5"/>
<evidence type="ECO:0000313" key="2">
    <source>
        <dbReference type="EMBL" id="SCY97573.1"/>
    </source>
</evidence>
<organism evidence="2 3">
    <name type="scientific">Alkaliphilus peptidifermentans DSM 18978</name>
    <dbReference type="NCBI Taxonomy" id="1120976"/>
    <lineage>
        <taxon>Bacteria</taxon>
        <taxon>Bacillati</taxon>
        <taxon>Bacillota</taxon>
        <taxon>Clostridia</taxon>
        <taxon>Peptostreptococcales</taxon>
        <taxon>Natronincolaceae</taxon>
        <taxon>Alkaliphilus</taxon>
    </lineage>
</organism>
<dbReference type="Gene3D" id="2.30.40.10">
    <property type="entry name" value="Urease, subunit C, domain 1"/>
    <property type="match status" value="1"/>
</dbReference>
<dbReference type="PANTHER" id="PTHR11647">
    <property type="entry name" value="HYDRANTOINASE/DIHYDROPYRIMIDINASE FAMILY MEMBER"/>
    <property type="match status" value="1"/>
</dbReference>
<protein>
    <submittedName>
        <fullName evidence="2">N-acyl-D-amino-acid deacylase</fullName>
    </submittedName>
</protein>
<sequence length="454" mass="49860">MYDLKIINGTVLNFETNKGENCNIGIKEGVISCIGACPESAKKEIDAEGKIVSPGFIDIHMHEEVLDYAKAHDSYDISNSMVLMGVTTCVAGNCGNNRQSLEDFIGFIQKYGAPVNYLSFIGHNYLRNEVGSADRYKKSSKPQISQMQKIVIDSLSRGAVGISFGLEYSPGVDLEEVLSLCNVVEDKNLLLSAHYRKDAKHAIDSLNELVDISKLSGFPMQISHLGSCSAYGQMKEALELIQNAITQGHDISADCYPYDAFSTYIGSAVFDEGCFELWNKSYDSILLTEAPYKGIRCNQELFYKVREEHPNLLAVAFVMNENEVVEALKSPFVMVASDGLFRDGQGHPRAAGSFPRVLGKLVREDQELSLIAAIKKMTIMPAKRLGLNSKGVIKEGYDADIVIFDPLTIIDTATYEAPKNTPIGIDYVIINGTIAVENNSIVNGTIGMYIPSRL</sequence>
<dbReference type="OrthoDB" id="9775607at2"/>
<dbReference type="GO" id="GO:0016811">
    <property type="term" value="F:hydrolase activity, acting on carbon-nitrogen (but not peptide) bonds, in linear amides"/>
    <property type="evidence" value="ECO:0007669"/>
    <property type="project" value="InterPro"/>
</dbReference>
<dbReference type="Gene3D" id="3.20.20.140">
    <property type="entry name" value="Metal-dependent hydrolases"/>
    <property type="match status" value="1"/>
</dbReference>
<dbReference type="EMBL" id="FMUS01000025">
    <property type="protein sequence ID" value="SCY97573.1"/>
    <property type="molecule type" value="Genomic_DNA"/>
</dbReference>
<dbReference type="InterPro" id="IPR011059">
    <property type="entry name" value="Metal-dep_hydrolase_composite"/>
</dbReference>
<dbReference type="InterPro" id="IPR050378">
    <property type="entry name" value="Metallo-dep_Hydrolases_sf"/>
</dbReference>
<dbReference type="InterPro" id="IPR032466">
    <property type="entry name" value="Metal_Hydrolase"/>
</dbReference>
<dbReference type="RefSeq" id="WP_091545797.1">
    <property type="nucleotide sequence ID" value="NZ_FMUS01000025.1"/>
</dbReference>
<dbReference type="GO" id="GO:0005829">
    <property type="term" value="C:cytosol"/>
    <property type="evidence" value="ECO:0007669"/>
    <property type="project" value="TreeGrafter"/>
</dbReference>
<keyword evidence="3" id="KW-1185">Reference proteome</keyword>
<feature type="domain" description="Amidohydrolase 3" evidence="1">
    <location>
        <begin position="336"/>
        <end position="435"/>
    </location>
</feature>
<dbReference type="PANTHER" id="PTHR11647:SF1">
    <property type="entry name" value="COLLAPSIN RESPONSE MEDIATOR PROTEIN"/>
    <property type="match status" value="1"/>
</dbReference>
<evidence type="ECO:0000259" key="1">
    <source>
        <dbReference type="Pfam" id="PF07969"/>
    </source>
</evidence>
<dbReference type="STRING" id="1120976.SAMN03080606_03364"/>
<evidence type="ECO:0000313" key="3">
    <source>
        <dbReference type="Proteomes" id="UP000198636"/>
    </source>
</evidence>
<dbReference type="InterPro" id="IPR023100">
    <property type="entry name" value="D-aminoacylase_insert_dom_sf"/>
</dbReference>
<dbReference type="Proteomes" id="UP000198636">
    <property type="component" value="Unassembled WGS sequence"/>
</dbReference>
<dbReference type="InterPro" id="IPR013108">
    <property type="entry name" value="Amidohydro_3"/>
</dbReference>